<dbReference type="PANTHER" id="PTHR45960:SF2">
    <property type="entry name" value="PROTEIN DAUGHTER OF SEVENLESS"/>
    <property type="match status" value="1"/>
</dbReference>
<dbReference type="InterPro" id="IPR001849">
    <property type="entry name" value="PH_domain"/>
</dbReference>
<keyword evidence="2" id="KW-1185">Reference proteome</keyword>
<organism evidence="2 3">
    <name type="scientific">Trichobilharzia regenti</name>
    <name type="common">Nasal bird schistosome</name>
    <dbReference type="NCBI Taxonomy" id="157069"/>
    <lineage>
        <taxon>Eukaryota</taxon>
        <taxon>Metazoa</taxon>
        <taxon>Spiralia</taxon>
        <taxon>Lophotrochozoa</taxon>
        <taxon>Platyhelminthes</taxon>
        <taxon>Trematoda</taxon>
        <taxon>Digenea</taxon>
        <taxon>Strigeidida</taxon>
        <taxon>Schistosomatoidea</taxon>
        <taxon>Schistosomatidae</taxon>
        <taxon>Trichobilharzia</taxon>
    </lineage>
</organism>
<evidence type="ECO:0000313" key="3">
    <source>
        <dbReference type="WBParaSite" id="TREG1_108800.1"/>
    </source>
</evidence>
<dbReference type="Pfam" id="PF00169">
    <property type="entry name" value="PH"/>
    <property type="match status" value="1"/>
</dbReference>
<dbReference type="AlphaFoldDB" id="A0AA85INJ5"/>
<sequence>MVSNIKVLSSSAGDVIISGYLLKSRRTELFRKLFWNLDCVKHSSEFNIRDWKKRYCILYKVRRENKTEIFFDYFKDESFSKFKGRVDLEHCECIVENVNIGGQPCAFSLTTLFNGHKRIYYFIAADNKIMSDWVHQLARVAELVDFSAMNTERHFA</sequence>
<dbReference type="Proteomes" id="UP000050795">
    <property type="component" value="Unassembled WGS sequence"/>
</dbReference>
<dbReference type="PANTHER" id="PTHR45960">
    <property type="entry name" value="GRB2-ASSOCIATED-BINDING PROTEIN"/>
    <property type="match status" value="1"/>
</dbReference>
<dbReference type="InterPro" id="IPR046355">
    <property type="entry name" value="Gab1-4-like"/>
</dbReference>
<dbReference type="SMART" id="SM00233">
    <property type="entry name" value="PH"/>
    <property type="match status" value="1"/>
</dbReference>
<proteinExistence type="predicted"/>
<dbReference type="PROSITE" id="PS50003">
    <property type="entry name" value="PH_DOMAIN"/>
    <property type="match status" value="1"/>
</dbReference>
<dbReference type="WBParaSite" id="TREG1_108800.1">
    <property type="protein sequence ID" value="TREG1_108800.1"/>
    <property type="gene ID" value="TREG1_108800"/>
</dbReference>
<reference evidence="2" key="1">
    <citation type="submission" date="2022-06" db="EMBL/GenBank/DDBJ databases">
        <authorList>
            <person name="Berger JAMES D."/>
            <person name="Berger JAMES D."/>
        </authorList>
    </citation>
    <scope>NUCLEOTIDE SEQUENCE [LARGE SCALE GENOMIC DNA]</scope>
</reference>
<accession>A0AA85INJ5</accession>
<evidence type="ECO:0000313" key="2">
    <source>
        <dbReference type="Proteomes" id="UP000050795"/>
    </source>
</evidence>
<name>A0AA85INJ5_TRIRE</name>
<evidence type="ECO:0000259" key="1">
    <source>
        <dbReference type="PROSITE" id="PS50003"/>
    </source>
</evidence>
<feature type="domain" description="PH" evidence="1">
    <location>
        <begin position="14"/>
        <end position="142"/>
    </location>
</feature>
<protein>
    <recommendedName>
        <fullName evidence="1">PH domain-containing protein</fullName>
    </recommendedName>
</protein>
<dbReference type="InterPro" id="IPR011993">
    <property type="entry name" value="PH-like_dom_sf"/>
</dbReference>
<dbReference type="Gene3D" id="2.30.29.30">
    <property type="entry name" value="Pleckstrin-homology domain (PH domain)/Phosphotyrosine-binding domain (PTB)"/>
    <property type="match status" value="1"/>
</dbReference>
<dbReference type="SUPFAM" id="SSF50729">
    <property type="entry name" value="PH domain-like"/>
    <property type="match status" value="1"/>
</dbReference>
<reference evidence="3" key="2">
    <citation type="submission" date="2023-11" db="UniProtKB">
        <authorList>
            <consortium name="WormBaseParasite"/>
        </authorList>
    </citation>
    <scope>IDENTIFICATION</scope>
</reference>